<dbReference type="KEGG" id="amj:102565766"/>
<dbReference type="OrthoDB" id="10051290at2759"/>
<dbReference type="SUPFAM" id="SSF48557">
    <property type="entry name" value="L-aspartase-like"/>
    <property type="match status" value="1"/>
</dbReference>
<dbReference type="InterPro" id="IPR008948">
    <property type="entry name" value="L-Aspartase-like"/>
</dbReference>
<dbReference type="InterPro" id="IPR001106">
    <property type="entry name" value="Aromatic_Lyase"/>
</dbReference>
<accession>A0A151MLU0</accession>
<dbReference type="Gene3D" id="1.20.200.10">
    <property type="entry name" value="Fumarase/aspartase (Central domain)"/>
    <property type="match status" value="1"/>
</dbReference>
<comment type="caution">
    <text evidence="1">The sequence shown here is derived from an EMBL/GenBank/DDBJ whole genome shotgun (WGS) entry which is preliminary data.</text>
</comment>
<organism evidence="1 2">
    <name type="scientific">Alligator mississippiensis</name>
    <name type="common">American alligator</name>
    <dbReference type="NCBI Taxonomy" id="8496"/>
    <lineage>
        <taxon>Eukaryota</taxon>
        <taxon>Metazoa</taxon>
        <taxon>Chordata</taxon>
        <taxon>Craniata</taxon>
        <taxon>Vertebrata</taxon>
        <taxon>Euteleostomi</taxon>
        <taxon>Archelosauria</taxon>
        <taxon>Archosauria</taxon>
        <taxon>Crocodylia</taxon>
        <taxon>Alligatoridae</taxon>
        <taxon>Alligatorinae</taxon>
        <taxon>Alligator</taxon>
    </lineage>
</organism>
<dbReference type="EMBL" id="AKHW03005764">
    <property type="protein sequence ID" value="KYO25494.1"/>
    <property type="molecule type" value="Genomic_DNA"/>
</dbReference>
<protein>
    <submittedName>
        <fullName evidence="1">Histidine ammonia-lyase</fullName>
    </submittedName>
</protein>
<dbReference type="Proteomes" id="UP000050525">
    <property type="component" value="Unassembled WGS sequence"/>
</dbReference>
<evidence type="ECO:0000313" key="1">
    <source>
        <dbReference type="EMBL" id="KYO25494.1"/>
    </source>
</evidence>
<proteinExistence type="predicted"/>
<reference evidence="1 2" key="1">
    <citation type="journal article" date="2012" name="Genome Biol.">
        <title>Sequencing three crocodilian genomes to illuminate the evolution of archosaurs and amniotes.</title>
        <authorList>
            <person name="St John J.A."/>
            <person name="Braun E.L."/>
            <person name="Isberg S.R."/>
            <person name="Miles L.G."/>
            <person name="Chong A.Y."/>
            <person name="Gongora J."/>
            <person name="Dalzell P."/>
            <person name="Moran C."/>
            <person name="Bed'hom B."/>
            <person name="Abzhanov A."/>
            <person name="Burgess S.C."/>
            <person name="Cooksey A.M."/>
            <person name="Castoe T.A."/>
            <person name="Crawford N.G."/>
            <person name="Densmore L.D."/>
            <person name="Drew J.C."/>
            <person name="Edwards S.V."/>
            <person name="Faircloth B.C."/>
            <person name="Fujita M.K."/>
            <person name="Greenwold M.J."/>
            <person name="Hoffmann F.G."/>
            <person name="Howard J.M."/>
            <person name="Iguchi T."/>
            <person name="Janes D.E."/>
            <person name="Khan S.Y."/>
            <person name="Kohno S."/>
            <person name="de Koning A.J."/>
            <person name="Lance S.L."/>
            <person name="McCarthy F.M."/>
            <person name="McCormack J.E."/>
            <person name="Merchant M.E."/>
            <person name="Peterson D.G."/>
            <person name="Pollock D.D."/>
            <person name="Pourmand N."/>
            <person name="Raney B.J."/>
            <person name="Roessler K.A."/>
            <person name="Sanford J.R."/>
            <person name="Sawyer R.H."/>
            <person name="Schmidt C.J."/>
            <person name="Triplett E.W."/>
            <person name="Tuberville T.D."/>
            <person name="Venegas-Anaya M."/>
            <person name="Howard J.T."/>
            <person name="Jarvis E.D."/>
            <person name="Guillette L.J.Jr."/>
            <person name="Glenn T.C."/>
            <person name="Green R.E."/>
            <person name="Ray D.A."/>
        </authorList>
    </citation>
    <scope>NUCLEOTIDE SEQUENCE [LARGE SCALE GENOMIC DNA]</scope>
    <source>
        <strain evidence="1">KSC_2009_1</strain>
    </source>
</reference>
<name>A0A151MLU0_ALLMI</name>
<gene>
    <name evidence="1" type="primary">HAL</name>
    <name evidence="1" type="ORF">Y1Q_0004726</name>
</gene>
<keyword evidence="2" id="KW-1185">Reference proteome</keyword>
<evidence type="ECO:0000313" key="2">
    <source>
        <dbReference type="Proteomes" id="UP000050525"/>
    </source>
</evidence>
<dbReference type="GO" id="GO:0016829">
    <property type="term" value="F:lyase activity"/>
    <property type="evidence" value="ECO:0007669"/>
    <property type="project" value="UniProtKB-KW"/>
</dbReference>
<dbReference type="AlphaFoldDB" id="A0A151MLU0"/>
<sequence length="101" mass="11637">MGGWAARKALRVIEHVEQVLAIELLAACQGIEFLRPLKTTTPLEKVYDLVRSVVRPWMKDRFMAPDIEVTHRLLVDQEACVDIRHLYNRIDPLGRTVPFSL</sequence>
<dbReference type="Pfam" id="PF00221">
    <property type="entry name" value="Lyase_aromatic"/>
    <property type="match status" value="1"/>
</dbReference>
<dbReference type="STRING" id="8496.A0A151MLU0"/>